<gene>
    <name evidence="1" type="ORF">J2793_006500</name>
</gene>
<accession>A0AB73ILX1</accession>
<name>A0AB73ILX1_9BURK</name>
<sequence>MTRDQFVQQLAMMLRDLPGGTAADLNECMVAYWNGSEVVFAFLCERGTDAIEEEFDIDDYVWEDWQPTFENWVSSPSFSNRPEVLAWLNDAPPHEAGG</sequence>
<dbReference type="RefSeq" id="WP_392395747.1">
    <property type="nucleotide sequence ID" value="NZ_JAURTK010000015.1"/>
</dbReference>
<evidence type="ECO:0008006" key="3">
    <source>
        <dbReference type="Google" id="ProtNLM"/>
    </source>
</evidence>
<dbReference type="EMBL" id="JAURTK010000015">
    <property type="protein sequence ID" value="MDP9651025.1"/>
    <property type="molecule type" value="Genomic_DNA"/>
</dbReference>
<reference evidence="1" key="1">
    <citation type="submission" date="2023-07" db="EMBL/GenBank/DDBJ databases">
        <title>Sorghum-associated microbial communities from plants grown in Nebraska, USA.</title>
        <authorList>
            <person name="Schachtman D."/>
        </authorList>
    </citation>
    <scope>NUCLEOTIDE SEQUENCE</scope>
    <source>
        <strain evidence="1">DS1061</strain>
    </source>
</reference>
<comment type="caution">
    <text evidence="1">The sequence shown here is derived from an EMBL/GenBank/DDBJ whole genome shotgun (WGS) entry which is preliminary data.</text>
</comment>
<dbReference type="AlphaFoldDB" id="A0AB73ILX1"/>
<dbReference type="Proteomes" id="UP001229486">
    <property type="component" value="Unassembled WGS sequence"/>
</dbReference>
<organism evidence="1 2">
    <name type="scientific">Paraburkholderia caledonica</name>
    <dbReference type="NCBI Taxonomy" id="134536"/>
    <lineage>
        <taxon>Bacteria</taxon>
        <taxon>Pseudomonadati</taxon>
        <taxon>Pseudomonadota</taxon>
        <taxon>Betaproteobacteria</taxon>
        <taxon>Burkholderiales</taxon>
        <taxon>Burkholderiaceae</taxon>
        <taxon>Paraburkholderia</taxon>
    </lineage>
</organism>
<protein>
    <recommendedName>
        <fullName evidence="3">DUF2789 domain-containing protein</fullName>
    </recommendedName>
</protein>
<evidence type="ECO:0000313" key="1">
    <source>
        <dbReference type="EMBL" id="MDP9651025.1"/>
    </source>
</evidence>
<evidence type="ECO:0000313" key="2">
    <source>
        <dbReference type="Proteomes" id="UP001229486"/>
    </source>
</evidence>
<proteinExistence type="predicted"/>